<feature type="compositionally biased region" description="Polar residues" evidence="1">
    <location>
        <begin position="55"/>
        <end position="64"/>
    </location>
</feature>
<protein>
    <submittedName>
        <fullName evidence="2">Uncharacterized protein</fullName>
    </submittedName>
</protein>
<evidence type="ECO:0000256" key="1">
    <source>
        <dbReference type="SAM" id="MobiDB-lite"/>
    </source>
</evidence>
<comment type="caution">
    <text evidence="2">The sequence shown here is derived from an EMBL/GenBank/DDBJ whole genome shotgun (WGS) entry which is preliminary data.</text>
</comment>
<dbReference type="AlphaFoldDB" id="A0A4Y2DZB5"/>
<feature type="region of interest" description="Disordered" evidence="1">
    <location>
        <begin position="1"/>
        <end position="72"/>
    </location>
</feature>
<proteinExistence type="predicted"/>
<sequence>MRTFTAARKGGVNAESTTHPNEEAISEDLSNPMQNKQKKTRPCRSYPGDGGRPANATNNTGTDDSPQEMGPKSHATIYVSHREARHGRFLSLHLKCQTQNNAHQWLRMDYRMDVARVTKGSHRGQLLRTQTKL</sequence>
<keyword evidence="3" id="KW-1185">Reference proteome</keyword>
<accession>A0A4Y2DZB5</accession>
<evidence type="ECO:0000313" key="2">
    <source>
        <dbReference type="EMBL" id="GBM22233.1"/>
    </source>
</evidence>
<evidence type="ECO:0000313" key="3">
    <source>
        <dbReference type="Proteomes" id="UP000499080"/>
    </source>
</evidence>
<name>A0A4Y2DZB5_ARAVE</name>
<dbReference type="Proteomes" id="UP000499080">
    <property type="component" value="Unassembled WGS sequence"/>
</dbReference>
<dbReference type="EMBL" id="BGPR01000476">
    <property type="protein sequence ID" value="GBM22233.1"/>
    <property type="molecule type" value="Genomic_DNA"/>
</dbReference>
<gene>
    <name evidence="2" type="ORF">AVEN_273421_1</name>
</gene>
<organism evidence="2 3">
    <name type="scientific">Araneus ventricosus</name>
    <name type="common">Orbweaver spider</name>
    <name type="synonym">Epeira ventricosa</name>
    <dbReference type="NCBI Taxonomy" id="182803"/>
    <lineage>
        <taxon>Eukaryota</taxon>
        <taxon>Metazoa</taxon>
        <taxon>Ecdysozoa</taxon>
        <taxon>Arthropoda</taxon>
        <taxon>Chelicerata</taxon>
        <taxon>Arachnida</taxon>
        <taxon>Araneae</taxon>
        <taxon>Araneomorphae</taxon>
        <taxon>Entelegynae</taxon>
        <taxon>Araneoidea</taxon>
        <taxon>Araneidae</taxon>
        <taxon>Araneus</taxon>
    </lineage>
</organism>
<reference evidence="2 3" key="1">
    <citation type="journal article" date="2019" name="Sci. Rep.">
        <title>Orb-weaving spider Araneus ventricosus genome elucidates the spidroin gene catalogue.</title>
        <authorList>
            <person name="Kono N."/>
            <person name="Nakamura H."/>
            <person name="Ohtoshi R."/>
            <person name="Moran D.A.P."/>
            <person name="Shinohara A."/>
            <person name="Yoshida Y."/>
            <person name="Fujiwara M."/>
            <person name="Mori M."/>
            <person name="Tomita M."/>
            <person name="Arakawa K."/>
        </authorList>
    </citation>
    <scope>NUCLEOTIDE SEQUENCE [LARGE SCALE GENOMIC DNA]</scope>
</reference>